<accession>A0A5A7PYI8</accession>
<comment type="caution">
    <text evidence="1">The sequence shown here is derived from an EMBL/GenBank/DDBJ whole genome shotgun (WGS) entry which is preliminary data.</text>
</comment>
<keyword evidence="2" id="KW-1185">Reference proteome</keyword>
<reference evidence="2" key="1">
    <citation type="journal article" date="2019" name="Curr. Biol.">
        <title>Genome Sequence of Striga asiatica Provides Insight into the Evolution of Plant Parasitism.</title>
        <authorList>
            <person name="Yoshida S."/>
            <person name="Kim S."/>
            <person name="Wafula E.K."/>
            <person name="Tanskanen J."/>
            <person name="Kim Y.M."/>
            <person name="Honaas L."/>
            <person name="Yang Z."/>
            <person name="Spallek T."/>
            <person name="Conn C.E."/>
            <person name="Ichihashi Y."/>
            <person name="Cheong K."/>
            <person name="Cui S."/>
            <person name="Der J.P."/>
            <person name="Gundlach H."/>
            <person name="Jiao Y."/>
            <person name="Hori C."/>
            <person name="Ishida J.K."/>
            <person name="Kasahara H."/>
            <person name="Kiba T."/>
            <person name="Kim M.S."/>
            <person name="Koo N."/>
            <person name="Laohavisit A."/>
            <person name="Lee Y.H."/>
            <person name="Lumba S."/>
            <person name="McCourt P."/>
            <person name="Mortimer J.C."/>
            <person name="Mutuku J.M."/>
            <person name="Nomura T."/>
            <person name="Sasaki-Sekimoto Y."/>
            <person name="Seto Y."/>
            <person name="Wang Y."/>
            <person name="Wakatake T."/>
            <person name="Sakakibara H."/>
            <person name="Demura T."/>
            <person name="Yamaguchi S."/>
            <person name="Yoneyama K."/>
            <person name="Manabe R.I."/>
            <person name="Nelson D.C."/>
            <person name="Schulman A.H."/>
            <person name="Timko M.P."/>
            <person name="dePamphilis C.W."/>
            <person name="Choi D."/>
            <person name="Shirasu K."/>
        </authorList>
    </citation>
    <scope>NUCLEOTIDE SEQUENCE [LARGE SCALE GENOMIC DNA]</scope>
    <source>
        <strain evidence="2">cv. UVA1</strain>
    </source>
</reference>
<proteinExistence type="predicted"/>
<sequence>MSRIRNFIRENYANALHPQIRGYLQVVFPDLARLYQANWTDYDRLMNDVRNWIYAYLKPMFEMGMGFVEYMYLVATAMNNFSNIPMPIGAGQLHWFQPVLPTPRFAILDDVRALINLAGNIYPNPSIRFLIEMEGYLKSLHLTSFPFEKDPLSTRGSFSDGKD</sequence>
<dbReference type="AlphaFoldDB" id="A0A5A7PYI8"/>
<protein>
    <submittedName>
        <fullName evidence="1">Uncharacterized protein</fullName>
    </submittedName>
</protein>
<evidence type="ECO:0000313" key="2">
    <source>
        <dbReference type="Proteomes" id="UP000325081"/>
    </source>
</evidence>
<dbReference type="EMBL" id="BKCP01005405">
    <property type="protein sequence ID" value="GER37602.1"/>
    <property type="molecule type" value="Genomic_DNA"/>
</dbReference>
<name>A0A5A7PYI8_STRAF</name>
<organism evidence="1 2">
    <name type="scientific">Striga asiatica</name>
    <name type="common">Asiatic witchweed</name>
    <name type="synonym">Buchnera asiatica</name>
    <dbReference type="NCBI Taxonomy" id="4170"/>
    <lineage>
        <taxon>Eukaryota</taxon>
        <taxon>Viridiplantae</taxon>
        <taxon>Streptophyta</taxon>
        <taxon>Embryophyta</taxon>
        <taxon>Tracheophyta</taxon>
        <taxon>Spermatophyta</taxon>
        <taxon>Magnoliopsida</taxon>
        <taxon>eudicotyledons</taxon>
        <taxon>Gunneridae</taxon>
        <taxon>Pentapetalae</taxon>
        <taxon>asterids</taxon>
        <taxon>lamiids</taxon>
        <taxon>Lamiales</taxon>
        <taxon>Orobanchaceae</taxon>
        <taxon>Buchnereae</taxon>
        <taxon>Striga</taxon>
    </lineage>
</organism>
<gene>
    <name evidence="1" type="ORF">STAS_14023</name>
</gene>
<evidence type="ECO:0000313" key="1">
    <source>
        <dbReference type="EMBL" id="GER37602.1"/>
    </source>
</evidence>
<dbReference type="Proteomes" id="UP000325081">
    <property type="component" value="Unassembled WGS sequence"/>
</dbReference>